<dbReference type="PANTHER" id="PTHR46208">
    <property type="entry name" value="MITOCHONDRIAL IMPORT RECEPTOR SUBUNIT TOM70"/>
    <property type="match status" value="1"/>
</dbReference>
<evidence type="ECO:0000256" key="1">
    <source>
        <dbReference type="ARBA" id="ARBA00004167"/>
    </source>
</evidence>
<evidence type="ECO:0000256" key="8">
    <source>
        <dbReference type="PROSITE-ProRule" id="PRU00339"/>
    </source>
</evidence>
<dbReference type="EMBL" id="CADCTU010000542">
    <property type="protein sequence ID" value="CAA9329077.1"/>
    <property type="molecule type" value="Genomic_DNA"/>
</dbReference>
<comment type="similarity">
    <text evidence="7">Belongs to the Tom70 family.</text>
</comment>
<dbReference type="GO" id="GO:0004016">
    <property type="term" value="F:adenylate cyclase activity"/>
    <property type="evidence" value="ECO:0007669"/>
    <property type="project" value="UniProtKB-EC"/>
</dbReference>
<dbReference type="Pfam" id="PF13432">
    <property type="entry name" value="TPR_16"/>
    <property type="match status" value="2"/>
</dbReference>
<proteinExistence type="inferred from homology"/>
<reference evidence="9" key="1">
    <citation type="submission" date="2020-02" db="EMBL/GenBank/DDBJ databases">
        <authorList>
            <person name="Meier V. D."/>
        </authorList>
    </citation>
    <scope>NUCLEOTIDE SEQUENCE</scope>
    <source>
        <strain evidence="9">AVDCRST_MAG11</strain>
    </source>
</reference>
<protein>
    <submittedName>
        <fullName evidence="9">Adenylate cyclase</fullName>
        <ecNumber evidence="9">4.6.1.1</ecNumber>
    </submittedName>
</protein>
<dbReference type="GO" id="GO:0016020">
    <property type="term" value="C:membrane"/>
    <property type="evidence" value="ECO:0007669"/>
    <property type="project" value="UniProtKB-SubCell"/>
</dbReference>
<dbReference type="SUPFAM" id="SSF48452">
    <property type="entry name" value="TPR-like"/>
    <property type="match status" value="2"/>
</dbReference>
<evidence type="ECO:0000256" key="7">
    <source>
        <dbReference type="ARBA" id="ARBA00038030"/>
    </source>
</evidence>
<keyword evidence="5" id="KW-1133">Transmembrane helix</keyword>
<dbReference type="Gene3D" id="1.25.40.10">
    <property type="entry name" value="Tetratricopeptide repeat domain"/>
    <property type="match status" value="2"/>
</dbReference>
<evidence type="ECO:0000256" key="2">
    <source>
        <dbReference type="ARBA" id="ARBA00022692"/>
    </source>
</evidence>
<sequence length="466" mass="49853">AATTRAPSRSVAVLPFANVSGDPANEPFADGLTDELIGALGRVAALKVAPRTSTFALKGKGLGVRTVAESLGVATALEGSVRRAGDRLRITVALVSAAENRVLWSETYDRQLEDVFAIQQDIARSVVGALQVTLAASPAGRPAPPATADLAAYELFLKGQFFRNQQTGDALRRATGFFEQAIARDPGYARAHAGLADARTLLALFGDRPPRAEFPQARAAATTALRLDSTLAEAHGVLAHIAMVYDWDWAAADRGFERAIALDPTWTTARVWRAISLLNRRRFDEAVAVLEQARAADPLSAPVQLTLGRLYVSARQPDRAIPYLRGALELNPRLSLAHQQLGHAHLQQGVPTEARAAFERAAALGSVRDSAQLAYAYAVTGRRGDAESIVRTLLASAERRYLPPFGLAVAYVGLGDTDAAFRWLDRGHAERAAYMDGVAITPALAPLHADPRWGGLLGRLGLSAER</sequence>
<accession>A0A6J4LDB3</accession>
<feature type="non-terminal residue" evidence="9">
    <location>
        <position position="1"/>
    </location>
</feature>
<keyword evidence="2" id="KW-0812">Transmembrane</keyword>
<dbReference type="EC" id="4.6.1.1" evidence="9"/>
<dbReference type="InterPro" id="IPR019734">
    <property type="entry name" value="TPR_rpt"/>
</dbReference>
<organism evidence="9">
    <name type="scientific">uncultured Gemmatimonadaceae bacterium</name>
    <dbReference type="NCBI Taxonomy" id="246130"/>
    <lineage>
        <taxon>Bacteria</taxon>
        <taxon>Pseudomonadati</taxon>
        <taxon>Gemmatimonadota</taxon>
        <taxon>Gemmatimonadia</taxon>
        <taxon>Gemmatimonadales</taxon>
        <taxon>Gemmatimonadaceae</taxon>
        <taxon>environmental samples</taxon>
    </lineage>
</organism>
<evidence type="ECO:0000256" key="3">
    <source>
        <dbReference type="ARBA" id="ARBA00022737"/>
    </source>
</evidence>
<evidence type="ECO:0000256" key="4">
    <source>
        <dbReference type="ARBA" id="ARBA00022803"/>
    </source>
</evidence>
<keyword evidence="4 8" id="KW-0802">TPR repeat</keyword>
<comment type="subcellular location">
    <subcellularLocation>
        <location evidence="1">Membrane</location>
        <topology evidence="1">Single-pass membrane protein</topology>
    </subcellularLocation>
</comment>
<name>A0A6J4LDB3_9BACT</name>
<evidence type="ECO:0000256" key="5">
    <source>
        <dbReference type="ARBA" id="ARBA00022989"/>
    </source>
</evidence>
<feature type="repeat" description="TPR" evidence="8">
    <location>
        <begin position="301"/>
        <end position="334"/>
    </location>
</feature>
<keyword evidence="9" id="KW-0456">Lyase</keyword>
<dbReference type="PROSITE" id="PS50005">
    <property type="entry name" value="TPR"/>
    <property type="match status" value="1"/>
</dbReference>
<gene>
    <name evidence="9" type="ORF">AVDCRST_MAG11-2386</name>
</gene>
<dbReference type="AlphaFoldDB" id="A0A6J4LDB3"/>
<dbReference type="PANTHER" id="PTHR46208:SF1">
    <property type="entry name" value="MITOCHONDRIAL IMPORT RECEPTOR SUBUNIT TOM70"/>
    <property type="match status" value="1"/>
</dbReference>
<evidence type="ECO:0000313" key="9">
    <source>
        <dbReference type="EMBL" id="CAA9329077.1"/>
    </source>
</evidence>
<keyword evidence="6" id="KW-0472">Membrane</keyword>
<keyword evidence="3" id="KW-0677">Repeat</keyword>
<dbReference type="Gene3D" id="3.40.50.10070">
    <property type="entry name" value="TolB, N-terminal domain"/>
    <property type="match status" value="1"/>
</dbReference>
<dbReference type="InterPro" id="IPR011990">
    <property type="entry name" value="TPR-like_helical_dom_sf"/>
</dbReference>
<evidence type="ECO:0000256" key="6">
    <source>
        <dbReference type="ARBA" id="ARBA00023136"/>
    </source>
</evidence>
<dbReference type="SMART" id="SM00028">
    <property type="entry name" value="TPR"/>
    <property type="match status" value="3"/>
</dbReference>